<keyword evidence="2" id="KW-1185">Reference proteome</keyword>
<organism evidence="1 2">
    <name type="scientific">Sporosarcina psychrophila</name>
    <name type="common">Bacillus psychrophilus</name>
    <dbReference type="NCBI Taxonomy" id="1476"/>
    <lineage>
        <taxon>Bacteria</taxon>
        <taxon>Bacillati</taxon>
        <taxon>Bacillota</taxon>
        <taxon>Bacilli</taxon>
        <taxon>Bacillales</taxon>
        <taxon>Caryophanaceae</taxon>
        <taxon>Sporosarcina</taxon>
    </lineage>
</organism>
<name>A0ABV2KDK5_SPOPS</name>
<dbReference type="RefSeq" id="WP_354313882.1">
    <property type="nucleotide sequence ID" value="NZ_JBEPME010000005.1"/>
</dbReference>
<gene>
    <name evidence="1" type="ORF">ABIC55_003306</name>
</gene>
<dbReference type="EMBL" id="JBEPME010000005">
    <property type="protein sequence ID" value="MET3658189.1"/>
    <property type="molecule type" value="Genomic_DNA"/>
</dbReference>
<proteinExistence type="predicted"/>
<protein>
    <submittedName>
        <fullName evidence="1">Uncharacterized protein</fullName>
    </submittedName>
</protein>
<evidence type="ECO:0000313" key="2">
    <source>
        <dbReference type="Proteomes" id="UP001549104"/>
    </source>
</evidence>
<accession>A0ABV2KDK5</accession>
<reference evidence="1 2" key="1">
    <citation type="submission" date="2024-06" db="EMBL/GenBank/DDBJ databases">
        <title>Sorghum-associated microbial communities from plants grown in Nebraska, USA.</title>
        <authorList>
            <person name="Schachtman D."/>
        </authorList>
    </citation>
    <scope>NUCLEOTIDE SEQUENCE [LARGE SCALE GENOMIC DNA]</scope>
    <source>
        <strain evidence="1 2">1288</strain>
    </source>
</reference>
<evidence type="ECO:0000313" key="1">
    <source>
        <dbReference type="EMBL" id="MET3658189.1"/>
    </source>
</evidence>
<comment type="caution">
    <text evidence="1">The sequence shown here is derived from an EMBL/GenBank/DDBJ whole genome shotgun (WGS) entry which is preliminary data.</text>
</comment>
<sequence>MKNIYNIEETRELLVSVQDLSVDERSEMLSTIIGRFCSDQQFLFSLKQAKDLMELRK</sequence>
<dbReference type="Proteomes" id="UP001549104">
    <property type="component" value="Unassembled WGS sequence"/>
</dbReference>